<dbReference type="Pfam" id="PF00583">
    <property type="entry name" value="Acetyltransf_1"/>
    <property type="match status" value="1"/>
</dbReference>
<evidence type="ECO:0000256" key="2">
    <source>
        <dbReference type="ARBA" id="ARBA00023315"/>
    </source>
</evidence>
<evidence type="ECO:0000256" key="3">
    <source>
        <dbReference type="SAM" id="MobiDB-lite"/>
    </source>
</evidence>
<evidence type="ECO:0000313" key="5">
    <source>
        <dbReference type="EMBL" id="TWP34713.1"/>
    </source>
</evidence>
<keyword evidence="2" id="KW-0012">Acyltransferase</keyword>
<dbReference type="Proteomes" id="UP000320244">
    <property type="component" value="Unassembled WGS sequence"/>
</dbReference>
<feature type="region of interest" description="Disordered" evidence="3">
    <location>
        <begin position="140"/>
        <end position="181"/>
    </location>
</feature>
<keyword evidence="1 5" id="KW-0808">Transferase</keyword>
<feature type="compositionally biased region" description="Basic and acidic residues" evidence="3">
    <location>
        <begin position="141"/>
        <end position="157"/>
    </location>
</feature>
<evidence type="ECO:0000256" key="1">
    <source>
        <dbReference type="ARBA" id="ARBA00022679"/>
    </source>
</evidence>
<protein>
    <submittedName>
        <fullName evidence="5">GNAT family N-acetyltransferase</fullName>
    </submittedName>
</protein>
<dbReference type="Gene3D" id="3.40.630.30">
    <property type="match status" value="1"/>
</dbReference>
<name>A0A563DXP6_9MICO</name>
<feature type="domain" description="N-acetyltransferase" evidence="4">
    <location>
        <begin position="4"/>
        <end position="170"/>
    </location>
</feature>
<dbReference type="PANTHER" id="PTHR43877">
    <property type="entry name" value="AMINOALKYLPHOSPHONATE N-ACETYLTRANSFERASE-RELATED-RELATED"/>
    <property type="match status" value="1"/>
</dbReference>
<gene>
    <name evidence="5" type="ORF">FGL98_16515</name>
</gene>
<dbReference type="AlphaFoldDB" id="A0A563DXP6"/>
<dbReference type="InterPro" id="IPR016181">
    <property type="entry name" value="Acyl_CoA_acyltransferase"/>
</dbReference>
<reference evidence="5 6" key="1">
    <citation type="submission" date="2019-05" db="EMBL/GenBank/DDBJ databases">
        <authorList>
            <person name="Lee S.D."/>
        </authorList>
    </citation>
    <scope>NUCLEOTIDE SEQUENCE [LARGE SCALE GENOMIC DNA]</scope>
    <source>
        <strain evidence="5 6">C5-26</strain>
    </source>
</reference>
<keyword evidence="6" id="KW-1185">Reference proteome</keyword>
<evidence type="ECO:0000259" key="4">
    <source>
        <dbReference type="PROSITE" id="PS51186"/>
    </source>
</evidence>
<comment type="caution">
    <text evidence="5">The sequence shown here is derived from an EMBL/GenBank/DDBJ whole genome shotgun (WGS) entry which is preliminary data.</text>
</comment>
<organism evidence="5 6">
    <name type="scientific">Leekyejoonella antrihumi</name>
    <dbReference type="NCBI Taxonomy" id="1660198"/>
    <lineage>
        <taxon>Bacteria</taxon>
        <taxon>Bacillati</taxon>
        <taxon>Actinomycetota</taxon>
        <taxon>Actinomycetes</taxon>
        <taxon>Micrococcales</taxon>
        <taxon>Dermacoccaceae</taxon>
        <taxon>Leekyejoonella</taxon>
    </lineage>
</organism>
<sequence>MTDITVRALGDEDWQVYRDVRLAALAESPDAFAAKAAHEQAFEEELWRKRIARSRRLVAEQDDKVVGVVSVGHKGSQDERVSELFGLWVMPELRGKGVAWRLVEAGVDQARSDSYDFVLYWVGTDNGRAVAFASSFGFRPTDTRRPMKNPEGDRSDGNGDDEMAMVYPLGDDPGATPSAMA</sequence>
<dbReference type="OrthoDB" id="9799092at2"/>
<dbReference type="RefSeq" id="WP_146318455.1">
    <property type="nucleotide sequence ID" value="NZ_VCQV01000025.1"/>
</dbReference>
<dbReference type="EMBL" id="VCQV01000025">
    <property type="protein sequence ID" value="TWP34713.1"/>
    <property type="molecule type" value="Genomic_DNA"/>
</dbReference>
<dbReference type="InterPro" id="IPR000182">
    <property type="entry name" value="GNAT_dom"/>
</dbReference>
<proteinExistence type="predicted"/>
<dbReference type="PROSITE" id="PS51186">
    <property type="entry name" value="GNAT"/>
    <property type="match status" value="1"/>
</dbReference>
<dbReference type="CDD" id="cd04301">
    <property type="entry name" value="NAT_SF"/>
    <property type="match status" value="1"/>
</dbReference>
<reference evidence="5 6" key="2">
    <citation type="submission" date="2019-08" db="EMBL/GenBank/DDBJ databases">
        <title>Jejuicoccus antrihumi gen. nov., sp. nov., a new member of the family Dermacoccaceae isolated from a cave.</title>
        <authorList>
            <person name="Schumann P."/>
            <person name="Kim I.S."/>
        </authorList>
    </citation>
    <scope>NUCLEOTIDE SEQUENCE [LARGE SCALE GENOMIC DNA]</scope>
    <source>
        <strain evidence="5 6">C5-26</strain>
    </source>
</reference>
<dbReference type="GO" id="GO:0016747">
    <property type="term" value="F:acyltransferase activity, transferring groups other than amino-acyl groups"/>
    <property type="evidence" value="ECO:0007669"/>
    <property type="project" value="InterPro"/>
</dbReference>
<accession>A0A563DXP6</accession>
<dbReference type="SUPFAM" id="SSF55729">
    <property type="entry name" value="Acyl-CoA N-acyltransferases (Nat)"/>
    <property type="match status" value="1"/>
</dbReference>
<dbReference type="InterPro" id="IPR050832">
    <property type="entry name" value="Bact_Acetyltransf"/>
</dbReference>
<evidence type="ECO:0000313" key="6">
    <source>
        <dbReference type="Proteomes" id="UP000320244"/>
    </source>
</evidence>